<dbReference type="AlphaFoldDB" id="A0A1U9NNM8"/>
<organism evidence="2 3">
    <name type="scientific">Anaerohalosphaera lusitana</name>
    <dbReference type="NCBI Taxonomy" id="1936003"/>
    <lineage>
        <taxon>Bacteria</taxon>
        <taxon>Pseudomonadati</taxon>
        <taxon>Planctomycetota</taxon>
        <taxon>Phycisphaerae</taxon>
        <taxon>Sedimentisphaerales</taxon>
        <taxon>Anaerohalosphaeraceae</taxon>
        <taxon>Anaerohalosphaera</taxon>
    </lineage>
</organism>
<evidence type="ECO:0000313" key="2">
    <source>
        <dbReference type="EMBL" id="AQT69334.1"/>
    </source>
</evidence>
<evidence type="ECO:0000256" key="1">
    <source>
        <dbReference type="SAM" id="SignalP"/>
    </source>
</evidence>
<keyword evidence="1" id="KW-0732">Signal</keyword>
<dbReference type="RefSeq" id="WP_146663030.1">
    <property type="nucleotide sequence ID" value="NZ_CP019791.1"/>
</dbReference>
<dbReference type="Proteomes" id="UP000189674">
    <property type="component" value="Chromosome"/>
</dbReference>
<dbReference type="EMBL" id="CP019791">
    <property type="protein sequence ID" value="AQT69334.1"/>
    <property type="molecule type" value="Genomic_DNA"/>
</dbReference>
<accession>A0A1U9NNM8</accession>
<protein>
    <submittedName>
        <fullName evidence="2">Uncharacterized protein</fullName>
    </submittedName>
</protein>
<keyword evidence="3" id="KW-1185">Reference proteome</keyword>
<name>A0A1U9NNM8_9BACT</name>
<proteinExistence type="predicted"/>
<dbReference type="OrthoDB" id="279805at2"/>
<reference evidence="3" key="1">
    <citation type="submission" date="2017-02" db="EMBL/GenBank/DDBJ databases">
        <title>Comparative genomics and description of representatives of a novel lineage of planctomycetes thriving in anoxic sediments.</title>
        <authorList>
            <person name="Spring S."/>
            <person name="Bunk B."/>
            <person name="Sproer C."/>
        </authorList>
    </citation>
    <scope>NUCLEOTIDE SEQUENCE [LARGE SCALE GENOMIC DNA]</scope>
    <source>
        <strain evidence="3">ST-NAGAB-D1</strain>
    </source>
</reference>
<dbReference type="KEGG" id="alus:STSP2_02523"/>
<feature type="signal peptide" evidence="1">
    <location>
        <begin position="1"/>
        <end position="24"/>
    </location>
</feature>
<feature type="chain" id="PRO_5012753018" evidence="1">
    <location>
        <begin position="25"/>
        <end position="215"/>
    </location>
</feature>
<gene>
    <name evidence="2" type="ORF">STSP2_02523</name>
</gene>
<evidence type="ECO:0000313" key="3">
    <source>
        <dbReference type="Proteomes" id="UP000189674"/>
    </source>
</evidence>
<sequence precursor="true">MRKTLLSVLFIAVCVSIPVGLCNAYPKPAVVQDLDEWTLDVQFDQPKQIVVDLPNVGKQRYWYTILTVTNNTGSEVPFYPRFELMTDTFQVIPAGRKYRRGVFAQIKRLNQGKYPFLEAMDDIVDHKVLAGEDNTRDIAVIWPDFDPNAKNVKLFFGGFSNETAVVQHPTKLNEQGEPAKIHLQKTLELNYSIGGDPSLRSQAGLAFKNKQWVMR</sequence>